<evidence type="ECO:0000256" key="1">
    <source>
        <dbReference type="SAM" id="SignalP"/>
    </source>
</evidence>
<sequence length="104" mass="11954">MIALPSLLRNPSTAIGVFLILTLLLSISSTITAKPHSYQKDRNYVDGVQYTDLSQVDHQTGIFIDIVPVESKPAPRPIKHFKTRKSNHYLEKRRKYYEARNNVE</sequence>
<accession>A0A0N4ZEV1</accession>
<dbReference type="Proteomes" id="UP000038045">
    <property type="component" value="Unplaced"/>
</dbReference>
<feature type="signal peptide" evidence="1">
    <location>
        <begin position="1"/>
        <end position="33"/>
    </location>
</feature>
<evidence type="ECO:0000313" key="2">
    <source>
        <dbReference type="Proteomes" id="UP000038045"/>
    </source>
</evidence>
<evidence type="ECO:0000313" key="3">
    <source>
        <dbReference type="WBParaSite" id="PTRK_0000628400.1"/>
    </source>
</evidence>
<proteinExistence type="predicted"/>
<keyword evidence="1" id="KW-0732">Signal</keyword>
<keyword evidence="2" id="KW-1185">Reference proteome</keyword>
<name>A0A0N4ZEV1_PARTI</name>
<dbReference type="WBParaSite" id="PTRK_0000628400.1">
    <property type="protein sequence ID" value="PTRK_0000628400.1"/>
    <property type="gene ID" value="PTRK_0000628400"/>
</dbReference>
<feature type="chain" id="PRO_5005891604" evidence="1">
    <location>
        <begin position="34"/>
        <end position="104"/>
    </location>
</feature>
<protein>
    <submittedName>
        <fullName evidence="3">Secreted protein</fullName>
    </submittedName>
</protein>
<reference evidence="3" key="1">
    <citation type="submission" date="2017-02" db="UniProtKB">
        <authorList>
            <consortium name="WormBaseParasite"/>
        </authorList>
    </citation>
    <scope>IDENTIFICATION</scope>
</reference>
<dbReference type="AlphaFoldDB" id="A0A0N4ZEV1"/>
<organism evidence="2 3">
    <name type="scientific">Parastrongyloides trichosuri</name>
    <name type="common">Possum-specific nematode worm</name>
    <dbReference type="NCBI Taxonomy" id="131310"/>
    <lineage>
        <taxon>Eukaryota</taxon>
        <taxon>Metazoa</taxon>
        <taxon>Ecdysozoa</taxon>
        <taxon>Nematoda</taxon>
        <taxon>Chromadorea</taxon>
        <taxon>Rhabditida</taxon>
        <taxon>Tylenchina</taxon>
        <taxon>Panagrolaimomorpha</taxon>
        <taxon>Strongyloidoidea</taxon>
        <taxon>Strongyloididae</taxon>
        <taxon>Parastrongyloides</taxon>
    </lineage>
</organism>